<comment type="caution">
    <text evidence="3">The sequence shown here is derived from an EMBL/GenBank/DDBJ whole genome shotgun (WGS) entry which is preliminary data.</text>
</comment>
<dbReference type="InterPro" id="IPR024232">
    <property type="entry name" value="SpoIIIAH"/>
</dbReference>
<dbReference type="InterPro" id="IPR038503">
    <property type="entry name" value="SpoIIIAH_sf"/>
</dbReference>
<keyword evidence="2" id="KW-1133">Transmembrane helix</keyword>
<feature type="region of interest" description="Disordered" evidence="1">
    <location>
        <begin position="47"/>
        <end position="67"/>
    </location>
</feature>
<protein>
    <submittedName>
        <fullName evidence="3">SpoIIIAH-like family protein</fullName>
    </submittedName>
</protein>
<organism evidence="3 4">
    <name type="scientific">Candidatus Fimadaptatus faecigallinarum</name>
    <dbReference type="NCBI Taxonomy" id="2840814"/>
    <lineage>
        <taxon>Bacteria</taxon>
        <taxon>Bacillati</taxon>
        <taxon>Bacillota</taxon>
        <taxon>Clostridia</taxon>
        <taxon>Eubacteriales</taxon>
        <taxon>Candidatus Fimadaptatus</taxon>
    </lineage>
</organism>
<feature type="transmembrane region" description="Helical" evidence="2">
    <location>
        <begin position="15"/>
        <end position="35"/>
    </location>
</feature>
<reference evidence="3" key="1">
    <citation type="submission" date="2020-10" db="EMBL/GenBank/DDBJ databases">
        <authorList>
            <person name="Gilroy R."/>
        </authorList>
    </citation>
    <scope>NUCLEOTIDE SEQUENCE</scope>
    <source>
        <strain evidence="3">ChiSxjej2B14-8506</strain>
    </source>
</reference>
<dbReference type="Proteomes" id="UP000824123">
    <property type="component" value="Unassembled WGS sequence"/>
</dbReference>
<evidence type="ECO:0000256" key="2">
    <source>
        <dbReference type="SAM" id="Phobius"/>
    </source>
</evidence>
<evidence type="ECO:0000313" key="3">
    <source>
        <dbReference type="EMBL" id="HIU47164.1"/>
    </source>
</evidence>
<dbReference type="Gene3D" id="1.10.287.4300">
    <property type="entry name" value="Stage III sporulation protein AH-like"/>
    <property type="match status" value="1"/>
</dbReference>
<dbReference type="EMBL" id="DVNK01000050">
    <property type="protein sequence ID" value="HIU47164.1"/>
    <property type="molecule type" value="Genomic_DNA"/>
</dbReference>
<gene>
    <name evidence="3" type="ORF">IAC59_07880</name>
</gene>
<dbReference type="Pfam" id="PF12685">
    <property type="entry name" value="SpoIIIAH"/>
    <property type="match status" value="1"/>
</dbReference>
<reference evidence="3" key="2">
    <citation type="journal article" date="2021" name="PeerJ">
        <title>Extensive microbial diversity within the chicken gut microbiome revealed by metagenomics and culture.</title>
        <authorList>
            <person name="Gilroy R."/>
            <person name="Ravi A."/>
            <person name="Getino M."/>
            <person name="Pursley I."/>
            <person name="Horton D.L."/>
            <person name="Alikhan N.F."/>
            <person name="Baker D."/>
            <person name="Gharbi K."/>
            <person name="Hall N."/>
            <person name="Watson M."/>
            <person name="Adriaenssens E.M."/>
            <person name="Foster-Nyarko E."/>
            <person name="Jarju S."/>
            <person name="Secka A."/>
            <person name="Antonio M."/>
            <person name="Oren A."/>
            <person name="Chaudhuri R.R."/>
            <person name="La Ragione R."/>
            <person name="Hildebrand F."/>
            <person name="Pallen M.J."/>
        </authorList>
    </citation>
    <scope>NUCLEOTIDE SEQUENCE</scope>
    <source>
        <strain evidence="3">ChiSxjej2B14-8506</strain>
    </source>
</reference>
<keyword evidence="2" id="KW-0472">Membrane</keyword>
<evidence type="ECO:0000256" key="1">
    <source>
        <dbReference type="SAM" id="MobiDB-lite"/>
    </source>
</evidence>
<keyword evidence="2" id="KW-0812">Transmembrane</keyword>
<evidence type="ECO:0000313" key="4">
    <source>
        <dbReference type="Proteomes" id="UP000824123"/>
    </source>
</evidence>
<sequence length="172" mass="18418">MRNWTFLLSERAQRTRAVIVASATVLLFAAMLLSFKQMPRQADTQVLAGQATSAESSEDTDALAEFRTERASSRVTQMAALDKLIDGDDAQVSSDAAQQKLELVGYMETETTLEGLLHAQGWTDAVCTVHADSCNVLVRAESLDDAQTASILALASAETGLSAANIKIIPVD</sequence>
<accession>A0A9D1S4P0</accession>
<proteinExistence type="predicted"/>
<dbReference type="AlphaFoldDB" id="A0A9D1S4P0"/>
<name>A0A9D1S4P0_9FIRM</name>